<dbReference type="SUPFAM" id="SSF46689">
    <property type="entry name" value="Homeodomain-like"/>
    <property type="match status" value="1"/>
</dbReference>
<evidence type="ECO:0000259" key="1">
    <source>
        <dbReference type="Pfam" id="PF02954"/>
    </source>
</evidence>
<feature type="domain" description="DNA binding HTH" evidence="1">
    <location>
        <begin position="4"/>
        <end position="30"/>
    </location>
</feature>
<name>A0ABS3CB90_9BACT</name>
<dbReference type="Gene3D" id="1.10.10.60">
    <property type="entry name" value="Homeodomain-like"/>
    <property type="match status" value="1"/>
</dbReference>
<gene>
    <name evidence="2" type="ORF">J0A68_20795</name>
</gene>
<sequence length="33" mass="3722">MHSHFNGNKTKSAEMLGIAVTTLNKEIKEYSIE</sequence>
<dbReference type="Proteomes" id="UP000664317">
    <property type="component" value="Unassembled WGS sequence"/>
</dbReference>
<organism evidence="2 3">
    <name type="scientific">Algoriphagus oliviformis</name>
    <dbReference type="NCBI Taxonomy" id="2811231"/>
    <lineage>
        <taxon>Bacteria</taxon>
        <taxon>Pseudomonadati</taxon>
        <taxon>Bacteroidota</taxon>
        <taxon>Cytophagia</taxon>
        <taxon>Cytophagales</taxon>
        <taxon>Cyclobacteriaceae</taxon>
        <taxon>Algoriphagus</taxon>
    </lineage>
</organism>
<evidence type="ECO:0000313" key="3">
    <source>
        <dbReference type="Proteomes" id="UP000664317"/>
    </source>
</evidence>
<reference evidence="2 3" key="1">
    <citation type="submission" date="2021-03" db="EMBL/GenBank/DDBJ databases">
        <title>novel species isolated from a fishpond in China.</title>
        <authorList>
            <person name="Lu H."/>
            <person name="Cai Z."/>
        </authorList>
    </citation>
    <scope>NUCLEOTIDE SEQUENCE [LARGE SCALE GENOMIC DNA]</scope>
    <source>
        <strain evidence="2 3">H41</strain>
    </source>
</reference>
<accession>A0ABS3CB90</accession>
<dbReference type="InterPro" id="IPR009057">
    <property type="entry name" value="Homeodomain-like_sf"/>
</dbReference>
<proteinExistence type="predicted"/>
<dbReference type="Pfam" id="PF02954">
    <property type="entry name" value="HTH_8"/>
    <property type="match status" value="1"/>
</dbReference>
<evidence type="ECO:0000313" key="2">
    <source>
        <dbReference type="EMBL" id="MBN7813406.1"/>
    </source>
</evidence>
<dbReference type="EMBL" id="JAFKCT010000012">
    <property type="protein sequence ID" value="MBN7813406.1"/>
    <property type="molecule type" value="Genomic_DNA"/>
</dbReference>
<dbReference type="RefSeq" id="WP_206580177.1">
    <property type="nucleotide sequence ID" value="NZ_JAFKCT010000012.1"/>
</dbReference>
<dbReference type="InterPro" id="IPR002197">
    <property type="entry name" value="HTH_Fis"/>
</dbReference>
<protein>
    <recommendedName>
        <fullName evidence="1">DNA binding HTH domain-containing protein</fullName>
    </recommendedName>
</protein>
<keyword evidence="3" id="KW-1185">Reference proteome</keyword>
<comment type="caution">
    <text evidence="2">The sequence shown here is derived from an EMBL/GenBank/DDBJ whole genome shotgun (WGS) entry which is preliminary data.</text>
</comment>